<dbReference type="PROSITE" id="PS50909">
    <property type="entry name" value="GAT"/>
    <property type="match status" value="1"/>
</dbReference>
<evidence type="ECO:0000256" key="2">
    <source>
        <dbReference type="ARBA" id="ARBA00007708"/>
    </source>
</evidence>
<dbReference type="GO" id="GO:0043130">
    <property type="term" value="F:ubiquitin binding"/>
    <property type="evidence" value="ECO:0007669"/>
    <property type="project" value="InterPro"/>
</dbReference>
<feature type="region of interest" description="Disordered" evidence="4">
    <location>
        <begin position="467"/>
        <end position="491"/>
    </location>
</feature>
<feature type="compositionally biased region" description="Basic and acidic residues" evidence="4">
    <location>
        <begin position="193"/>
        <end position="202"/>
    </location>
</feature>
<feature type="domain" description="GAT" evidence="5">
    <location>
        <begin position="28"/>
        <end position="154"/>
    </location>
</feature>
<dbReference type="GO" id="GO:0016020">
    <property type="term" value="C:membrane"/>
    <property type="evidence" value="ECO:0007669"/>
    <property type="project" value="UniProtKB-SubCell"/>
</dbReference>
<feature type="compositionally biased region" description="Acidic residues" evidence="4">
    <location>
        <begin position="183"/>
        <end position="192"/>
    </location>
</feature>
<dbReference type="AlphaFoldDB" id="A0A835QB76"/>
<evidence type="ECO:0000256" key="4">
    <source>
        <dbReference type="SAM" id="MobiDB-lite"/>
    </source>
</evidence>
<dbReference type="PANTHER" id="PTHR45898">
    <property type="entry name" value="TOM1-LIKE PROTEIN"/>
    <property type="match status" value="1"/>
</dbReference>
<dbReference type="Pfam" id="PF03127">
    <property type="entry name" value="GAT"/>
    <property type="match status" value="1"/>
</dbReference>
<dbReference type="SUPFAM" id="SSF89009">
    <property type="entry name" value="GAT-like domain"/>
    <property type="match status" value="1"/>
</dbReference>
<comment type="subcellular location">
    <subcellularLocation>
        <location evidence="1">Membrane</location>
        <topology evidence="1">Peripheral membrane protein</topology>
    </subcellularLocation>
</comment>
<gene>
    <name evidence="6" type="ORF">HPP92_017491</name>
</gene>
<evidence type="ECO:0000256" key="3">
    <source>
        <dbReference type="ARBA" id="ARBA00023136"/>
    </source>
</evidence>
<feature type="region of interest" description="Disordered" evidence="4">
    <location>
        <begin position="258"/>
        <end position="301"/>
    </location>
</feature>
<evidence type="ECO:0000256" key="1">
    <source>
        <dbReference type="ARBA" id="ARBA00004170"/>
    </source>
</evidence>
<dbReference type="Gene3D" id="1.20.58.160">
    <property type="match status" value="1"/>
</dbReference>
<feature type="compositionally biased region" description="Polar residues" evidence="4">
    <location>
        <begin position="423"/>
        <end position="433"/>
    </location>
</feature>
<organism evidence="6 7">
    <name type="scientific">Vanilla planifolia</name>
    <name type="common">Vanilla</name>
    <dbReference type="NCBI Taxonomy" id="51239"/>
    <lineage>
        <taxon>Eukaryota</taxon>
        <taxon>Viridiplantae</taxon>
        <taxon>Streptophyta</taxon>
        <taxon>Embryophyta</taxon>
        <taxon>Tracheophyta</taxon>
        <taxon>Spermatophyta</taxon>
        <taxon>Magnoliopsida</taxon>
        <taxon>Liliopsida</taxon>
        <taxon>Asparagales</taxon>
        <taxon>Orchidaceae</taxon>
        <taxon>Vanilloideae</taxon>
        <taxon>Vanilleae</taxon>
        <taxon>Vanilla</taxon>
    </lineage>
</organism>
<dbReference type="GO" id="GO:0035091">
    <property type="term" value="F:phosphatidylinositol binding"/>
    <property type="evidence" value="ECO:0007669"/>
    <property type="project" value="InterPro"/>
</dbReference>
<proteinExistence type="inferred from homology"/>
<dbReference type="InterPro" id="IPR038425">
    <property type="entry name" value="GAT_sf"/>
</dbReference>
<name>A0A835QB76_VANPL</name>
<dbReference type="InterPro" id="IPR004152">
    <property type="entry name" value="GAT_dom"/>
</dbReference>
<evidence type="ECO:0000313" key="6">
    <source>
        <dbReference type="EMBL" id="KAG0468163.1"/>
    </source>
</evidence>
<dbReference type="Proteomes" id="UP000639772">
    <property type="component" value="Chromosome 9"/>
</dbReference>
<feature type="region of interest" description="Disordered" evidence="4">
    <location>
        <begin position="423"/>
        <end position="449"/>
    </location>
</feature>
<evidence type="ECO:0000259" key="5">
    <source>
        <dbReference type="PROSITE" id="PS50909"/>
    </source>
</evidence>
<dbReference type="PANTHER" id="PTHR45898:SF2">
    <property type="entry name" value="TOM1-LIKE PROTEIN 6"/>
    <property type="match status" value="1"/>
</dbReference>
<feature type="compositionally biased region" description="Pro residues" evidence="4">
    <location>
        <begin position="370"/>
        <end position="383"/>
    </location>
</feature>
<comment type="similarity">
    <text evidence="2">Belongs to the TOM1 family.</text>
</comment>
<evidence type="ECO:0000313" key="7">
    <source>
        <dbReference type="Proteomes" id="UP000639772"/>
    </source>
</evidence>
<feature type="compositionally biased region" description="Low complexity" evidence="4">
    <location>
        <begin position="287"/>
        <end position="301"/>
    </location>
</feature>
<feature type="compositionally biased region" description="Polar residues" evidence="4">
    <location>
        <begin position="341"/>
        <end position="366"/>
    </location>
</feature>
<feature type="compositionally biased region" description="Pro residues" evidence="4">
    <location>
        <begin position="321"/>
        <end position="334"/>
    </location>
</feature>
<keyword evidence="3" id="KW-0472">Membrane</keyword>
<feature type="compositionally biased region" description="Pro residues" evidence="4">
    <location>
        <begin position="263"/>
        <end position="273"/>
    </location>
</feature>
<sequence length="491" mass="52488">MTGDEHSTQSVCFENHSTGDLRDHVSTAPKDAALIYTPVSHNLPPQIGHAIPSSSIQRQDEVMNSEMGNLSLSDLKNIRSVTELFIDMLMAVNPESRQAVNDEIIVDLANQCRMNQKKVMHLISSTENEELLGEALVLNDNLQYALARHDAIASGSPLPLEPPHASLSTSSVVTPTLTHQQLDDQEVEEDDGNRDAKLKSTGDHLASSNQSDLNTATSPSGASEASSSVASNALVLLDPPTPGSASRKEDDMIDFLGLVLSTNPPPQTPPASVPPSNHSQNPFSDAPNPQQQVSSSQPVMVNQGYAANNSYVAPWAQPAVAPLPAPPPSIPPQQPVGQYPYNYQASPWNPSPGVSSNPFLPNSSVQFPAFPSPPPPPPPPPARPFQYPIYQSSTSASVASIKSPPPPVPEPIQYSKAIQNYNPLGSGQAQWNANNSNQTGSSSSSTTKSYFMPDKLFEDLIELRNPDGTLKSRNASTLLGPSGQGMARERK</sequence>
<comment type="caution">
    <text evidence="6">The sequence shown here is derived from an EMBL/GenBank/DDBJ whole genome shotgun (WGS) entry which is preliminary data.</text>
</comment>
<feature type="region of interest" description="Disordered" evidence="4">
    <location>
        <begin position="318"/>
        <end position="388"/>
    </location>
</feature>
<dbReference type="EMBL" id="JADCNM010000009">
    <property type="protein sequence ID" value="KAG0468163.1"/>
    <property type="molecule type" value="Genomic_DNA"/>
</dbReference>
<dbReference type="GO" id="GO:0005737">
    <property type="term" value="C:cytoplasm"/>
    <property type="evidence" value="ECO:0007669"/>
    <property type="project" value="UniProtKB-ARBA"/>
</dbReference>
<protein>
    <recommendedName>
        <fullName evidence="5">GAT domain-containing protein</fullName>
    </recommendedName>
</protein>
<feature type="compositionally biased region" description="Low complexity" evidence="4">
    <location>
        <begin position="434"/>
        <end position="449"/>
    </location>
</feature>
<accession>A0A835QB76</accession>
<dbReference type="GO" id="GO:0043328">
    <property type="term" value="P:protein transport to vacuole involved in ubiquitin-dependent protein catabolic process via the multivesicular body sorting pathway"/>
    <property type="evidence" value="ECO:0007669"/>
    <property type="project" value="InterPro"/>
</dbReference>
<dbReference type="OrthoDB" id="2018246at2759"/>
<reference evidence="6 7" key="1">
    <citation type="journal article" date="2020" name="Nat. Food">
        <title>A phased Vanilla planifolia genome enables genetic improvement of flavour and production.</title>
        <authorList>
            <person name="Hasing T."/>
            <person name="Tang H."/>
            <person name="Brym M."/>
            <person name="Khazi F."/>
            <person name="Huang T."/>
            <person name="Chambers A.H."/>
        </authorList>
    </citation>
    <scope>NUCLEOTIDE SEQUENCE [LARGE SCALE GENOMIC DNA]</scope>
    <source>
        <tissue evidence="6">Leaf</tissue>
    </source>
</reference>
<feature type="compositionally biased region" description="Low complexity" evidence="4">
    <location>
        <begin position="216"/>
        <end position="229"/>
    </location>
</feature>
<dbReference type="InterPro" id="IPR044836">
    <property type="entry name" value="TOL_plant"/>
</dbReference>
<dbReference type="CDD" id="cd14231">
    <property type="entry name" value="GAT_GGA-like_plant"/>
    <property type="match status" value="1"/>
</dbReference>
<feature type="compositionally biased region" description="Polar residues" evidence="4">
    <location>
        <begin position="206"/>
        <end position="215"/>
    </location>
</feature>
<feature type="region of interest" description="Disordered" evidence="4">
    <location>
        <begin position="179"/>
        <end position="229"/>
    </location>
</feature>